<keyword evidence="3" id="KW-1185">Reference proteome</keyword>
<dbReference type="Proteomes" id="UP000324222">
    <property type="component" value="Unassembled WGS sequence"/>
</dbReference>
<dbReference type="EMBL" id="VSRR010062320">
    <property type="protein sequence ID" value="MPC83372.1"/>
    <property type="molecule type" value="Genomic_DNA"/>
</dbReference>
<feature type="region of interest" description="Disordered" evidence="1">
    <location>
        <begin position="1"/>
        <end position="22"/>
    </location>
</feature>
<name>A0A5B7IHT2_PORTR</name>
<feature type="compositionally biased region" description="Polar residues" evidence="1">
    <location>
        <begin position="59"/>
        <end position="79"/>
    </location>
</feature>
<reference evidence="2 3" key="1">
    <citation type="submission" date="2019-05" db="EMBL/GenBank/DDBJ databases">
        <title>Another draft genome of Portunus trituberculatus and its Hox gene families provides insights of decapod evolution.</title>
        <authorList>
            <person name="Jeong J.-H."/>
            <person name="Song I."/>
            <person name="Kim S."/>
            <person name="Choi T."/>
            <person name="Kim D."/>
            <person name="Ryu S."/>
            <person name="Kim W."/>
        </authorList>
    </citation>
    <scope>NUCLEOTIDE SEQUENCE [LARGE SCALE GENOMIC DNA]</scope>
    <source>
        <tissue evidence="2">Muscle</tissue>
    </source>
</reference>
<sequence length="98" mass="10938">MMNGETEVRTERRTGKLGNTLIDYTSPPYHDVHSFKRHQDTAGAKLDMLSSDSTRHTTQHPAQHSTQHNTAYNHPVTSTAPPRLASLLARKAAALYRS</sequence>
<feature type="compositionally biased region" description="Basic and acidic residues" evidence="1">
    <location>
        <begin position="1"/>
        <end position="14"/>
    </location>
</feature>
<evidence type="ECO:0000313" key="2">
    <source>
        <dbReference type="EMBL" id="MPC83372.1"/>
    </source>
</evidence>
<dbReference type="AlphaFoldDB" id="A0A5B7IHT2"/>
<accession>A0A5B7IHT2</accession>
<organism evidence="2 3">
    <name type="scientific">Portunus trituberculatus</name>
    <name type="common">Swimming crab</name>
    <name type="synonym">Neptunus trituberculatus</name>
    <dbReference type="NCBI Taxonomy" id="210409"/>
    <lineage>
        <taxon>Eukaryota</taxon>
        <taxon>Metazoa</taxon>
        <taxon>Ecdysozoa</taxon>
        <taxon>Arthropoda</taxon>
        <taxon>Crustacea</taxon>
        <taxon>Multicrustacea</taxon>
        <taxon>Malacostraca</taxon>
        <taxon>Eumalacostraca</taxon>
        <taxon>Eucarida</taxon>
        <taxon>Decapoda</taxon>
        <taxon>Pleocyemata</taxon>
        <taxon>Brachyura</taxon>
        <taxon>Eubrachyura</taxon>
        <taxon>Portunoidea</taxon>
        <taxon>Portunidae</taxon>
        <taxon>Portuninae</taxon>
        <taxon>Portunus</taxon>
    </lineage>
</organism>
<comment type="caution">
    <text evidence="2">The sequence shown here is derived from an EMBL/GenBank/DDBJ whole genome shotgun (WGS) entry which is preliminary data.</text>
</comment>
<evidence type="ECO:0000256" key="1">
    <source>
        <dbReference type="SAM" id="MobiDB-lite"/>
    </source>
</evidence>
<feature type="region of interest" description="Disordered" evidence="1">
    <location>
        <begin position="40"/>
        <end position="82"/>
    </location>
</feature>
<protein>
    <submittedName>
        <fullName evidence="2">Uncharacterized protein</fullName>
    </submittedName>
</protein>
<proteinExistence type="predicted"/>
<gene>
    <name evidence="2" type="ORF">E2C01_078081</name>
</gene>
<evidence type="ECO:0000313" key="3">
    <source>
        <dbReference type="Proteomes" id="UP000324222"/>
    </source>
</evidence>